<gene>
    <name evidence="2" type="ORF">PC110_g21758</name>
</gene>
<keyword evidence="3" id="KW-1185">Reference proteome</keyword>
<evidence type="ECO:0000256" key="1">
    <source>
        <dbReference type="SAM" id="MobiDB-lite"/>
    </source>
</evidence>
<dbReference type="Proteomes" id="UP000251314">
    <property type="component" value="Unassembled WGS sequence"/>
</dbReference>
<feature type="region of interest" description="Disordered" evidence="1">
    <location>
        <begin position="105"/>
        <end position="131"/>
    </location>
</feature>
<accession>A0A329RCQ1</accession>
<evidence type="ECO:0000313" key="3">
    <source>
        <dbReference type="Proteomes" id="UP000251314"/>
    </source>
</evidence>
<organism evidence="2 3">
    <name type="scientific">Phytophthora cactorum</name>
    <dbReference type="NCBI Taxonomy" id="29920"/>
    <lineage>
        <taxon>Eukaryota</taxon>
        <taxon>Sar</taxon>
        <taxon>Stramenopiles</taxon>
        <taxon>Oomycota</taxon>
        <taxon>Peronosporomycetes</taxon>
        <taxon>Peronosporales</taxon>
        <taxon>Peronosporaceae</taxon>
        <taxon>Phytophthora</taxon>
    </lineage>
</organism>
<protein>
    <submittedName>
        <fullName evidence="2">Uncharacterized protein</fullName>
    </submittedName>
</protein>
<feature type="compositionally biased region" description="Polar residues" evidence="1">
    <location>
        <begin position="119"/>
        <end position="131"/>
    </location>
</feature>
<sequence length="131" mass="14934">MSTSDGQQYQLQQARRTVFSLKRFKERSCAIRETDKMRVFEMHGRNDVLMIDVMGEKTVDIRVRVVKTAVRAAGEKLTSATTVTTMQELHDRLGHIAYDTVERMADGQRSSKLPIMRSSPLNLSADRQTSE</sequence>
<dbReference type="EMBL" id="MJFZ01001551">
    <property type="protein sequence ID" value="RAW21799.1"/>
    <property type="molecule type" value="Genomic_DNA"/>
</dbReference>
<dbReference type="VEuPathDB" id="FungiDB:PC110_g21758"/>
<name>A0A329RCQ1_9STRA</name>
<dbReference type="OrthoDB" id="10361562at2759"/>
<evidence type="ECO:0000313" key="2">
    <source>
        <dbReference type="EMBL" id="RAW21799.1"/>
    </source>
</evidence>
<dbReference type="AlphaFoldDB" id="A0A329RCQ1"/>
<reference evidence="2 3" key="1">
    <citation type="submission" date="2018-01" db="EMBL/GenBank/DDBJ databases">
        <title>Draft genome of the strawberry crown rot pathogen Phytophthora cactorum.</title>
        <authorList>
            <person name="Armitage A.D."/>
            <person name="Lysoe E."/>
            <person name="Nellist C.F."/>
            <person name="Harrison R.J."/>
            <person name="Brurberg M.B."/>
        </authorList>
    </citation>
    <scope>NUCLEOTIDE SEQUENCE [LARGE SCALE GENOMIC DNA]</scope>
    <source>
        <strain evidence="2 3">10300</strain>
    </source>
</reference>
<comment type="caution">
    <text evidence="2">The sequence shown here is derived from an EMBL/GenBank/DDBJ whole genome shotgun (WGS) entry which is preliminary data.</text>
</comment>
<proteinExistence type="predicted"/>